<dbReference type="InterPro" id="IPR007475">
    <property type="entry name" value="UbiK"/>
</dbReference>
<dbReference type="EMBL" id="OX458333">
    <property type="protein sequence ID" value="CAI8968226.1"/>
    <property type="molecule type" value="Genomic_DNA"/>
</dbReference>
<comment type="function">
    <text evidence="1">Required for efficient ubiquinone (coenzyme Q) biosynthesis. UbiK is probably an accessory factor of Ubi enzymes and facilitates ubiquinone biosynthesis by acting as an assembly factor, a targeting factor, or both.</text>
</comment>
<dbReference type="PANTHER" id="PTHR38040:SF1">
    <property type="entry name" value="UBIQUINONE BIOSYNTHESIS ACCESSORY FACTOR UBIK"/>
    <property type="match status" value="1"/>
</dbReference>
<dbReference type="Pfam" id="PF04380">
    <property type="entry name" value="BMFP"/>
    <property type="match status" value="1"/>
</dbReference>
<keyword evidence="1" id="KW-0175">Coiled coil</keyword>
<comment type="subcellular location">
    <subcellularLocation>
        <location evidence="1">Cytoplasm</location>
    </subcellularLocation>
</comment>
<keyword evidence="1" id="KW-0831">Ubiquinone biosynthesis</keyword>
<evidence type="ECO:0000256" key="1">
    <source>
        <dbReference type="HAMAP-Rule" id="MF_02216"/>
    </source>
</evidence>
<gene>
    <name evidence="1 2" type="primary">ubiK</name>
    <name evidence="2" type="ORF">MSZNOR_4817</name>
</gene>
<reference evidence="2 3" key="1">
    <citation type="submission" date="2023-03" db="EMBL/GenBank/DDBJ databases">
        <authorList>
            <person name="Pearce D."/>
        </authorList>
    </citation>
    <scope>NUCLEOTIDE SEQUENCE [LARGE SCALE GENOMIC DNA]</scope>
    <source>
        <strain evidence="2">Msz</strain>
    </source>
</reference>
<comment type="similarity">
    <text evidence="1">Belongs to the UbiK family.</text>
</comment>
<dbReference type="HAMAP" id="MF_02216">
    <property type="entry name" value="UbiK"/>
    <property type="match status" value="1"/>
</dbReference>
<sequence length="83" mass="9624">MFDKATLNDLARRLAEAVPTNLFMLQEDLEKNFRAILQASFAKMNLVSREEFEVQTAVLARTRERLERLEAQVAELEKQIASR</sequence>
<accession>A0ABN8XCE6</accession>
<dbReference type="PANTHER" id="PTHR38040">
    <property type="entry name" value="UBIQUINONE BIOSYNTHESIS ACCESSORY FACTOR UBIK"/>
    <property type="match status" value="1"/>
</dbReference>
<proteinExistence type="inferred from homology"/>
<feature type="coiled-coil region" evidence="1">
    <location>
        <begin position="52"/>
        <end position="79"/>
    </location>
</feature>
<evidence type="ECO:0000313" key="3">
    <source>
        <dbReference type="Proteomes" id="UP001162030"/>
    </source>
</evidence>
<name>A0ABN8XCE6_9GAMM</name>
<protein>
    <recommendedName>
        <fullName evidence="1">Ubiquinone biosynthesis accessory factor UbiK</fullName>
    </recommendedName>
</protein>
<dbReference type="Proteomes" id="UP001162030">
    <property type="component" value="Chromosome"/>
</dbReference>
<comment type="pathway">
    <text evidence="1">Cofactor biosynthesis; ubiquinone biosynthesis.</text>
</comment>
<evidence type="ECO:0000313" key="2">
    <source>
        <dbReference type="EMBL" id="CAI8968226.1"/>
    </source>
</evidence>
<keyword evidence="2" id="KW-0830">Ubiquinone</keyword>
<organism evidence="2 3">
    <name type="scientific">Methylocaldum szegediense</name>
    <dbReference type="NCBI Taxonomy" id="73780"/>
    <lineage>
        <taxon>Bacteria</taxon>
        <taxon>Pseudomonadati</taxon>
        <taxon>Pseudomonadota</taxon>
        <taxon>Gammaproteobacteria</taxon>
        <taxon>Methylococcales</taxon>
        <taxon>Methylococcaceae</taxon>
        <taxon>Methylocaldum</taxon>
    </lineage>
</organism>
<keyword evidence="1" id="KW-0963">Cytoplasm</keyword>
<keyword evidence="3" id="KW-1185">Reference proteome</keyword>
<dbReference type="RefSeq" id="WP_026610079.1">
    <property type="nucleotide sequence ID" value="NZ_OX458333.1"/>
</dbReference>